<dbReference type="EMBL" id="SEKV01000714">
    <property type="protein sequence ID" value="TFY54297.1"/>
    <property type="molecule type" value="Genomic_DNA"/>
</dbReference>
<feature type="region of interest" description="Disordered" evidence="1">
    <location>
        <begin position="25"/>
        <end position="80"/>
    </location>
</feature>
<gene>
    <name evidence="2" type="ORF">EVJ58_g8945</name>
</gene>
<feature type="compositionally biased region" description="Polar residues" evidence="1">
    <location>
        <begin position="58"/>
        <end position="70"/>
    </location>
</feature>
<comment type="caution">
    <text evidence="2">The sequence shown here is derived from an EMBL/GenBank/DDBJ whole genome shotgun (WGS) entry which is preliminary data.</text>
</comment>
<evidence type="ECO:0000313" key="3">
    <source>
        <dbReference type="Proteomes" id="UP000298390"/>
    </source>
</evidence>
<name>A0A4Y9XY37_9APHY</name>
<feature type="region of interest" description="Disordered" evidence="1">
    <location>
        <begin position="429"/>
        <end position="484"/>
    </location>
</feature>
<organism evidence="2 3">
    <name type="scientific">Rhodofomes roseus</name>
    <dbReference type="NCBI Taxonomy" id="34475"/>
    <lineage>
        <taxon>Eukaryota</taxon>
        <taxon>Fungi</taxon>
        <taxon>Dikarya</taxon>
        <taxon>Basidiomycota</taxon>
        <taxon>Agaricomycotina</taxon>
        <taxon>Agaricomycetes</taxon>
        <taxon>Polyporales</taxon>
        <taxon>Rhodofomes</taxon>
    </lineage>
</organism>
<evidence type="ECO:0000256" key="1">
    <source>
        <dbReference type="SAM" id="MobiDB-lite"/>
    </source>
</evidence>
<sequence length="1140" mass="126354">MSSESYPLFTEYLLREARHLLWTSTRAESGKSAAKPPAPPSSGASSRSAHPAPAPLSHQRSADGSPSDDVNLTPKGLFTQTGTQQVGNAITDLVGAEAREVEVDLVLKKTPHLFPKDKRKIVLEWCDARLASEWKMSPRAVVTTANASWMPEFPVASPGQISTRTDGRWGPQEYSLWPQLYHPKVVHHACIPVKDATINTASYSFNVLYDPIPSHEWLEDASSGVPDLGFFASNYFITLKADVQVVLETFATAGGGEMEDQKQYGYHLCTVIIQALDRLNLLPTWRAHAIAIAAHVCRLTLEVLGLIILFDIVGPRARDPLYVAKTTLPLRGAFTTNPSTAQGLYRLGIPVWFIQTLTKHVRVLRVETPTPVSTMMSDELSQPRLYSGEGDLAGLVQHPGSWPYKMQQEAVKTLLDSILQPLLDDTREEITLSADAPPAKKARVDEDTDRVSAPAAATSSRKSRRPTHRSHRPPVASPQVSPHPSLRYKPLAGCAVPTMWADALSAVGTLPPPKVSSTYYWPPPFVFEGPGDKITRYFHNYVRIRPFLRQRLLDPTLRAGPLRVAEWRDALWGDYRVQVDEGTRSDINPRNKERRHVQQSIHRLFSGTGGYPSYHTNQTSRWGDTEVTVDAANDPKLRAQILWEVHEVNWRCELRELDTVMTGSRTWGTLQRWEREMAVARVWSVNGSGLRVIPQWDKGEGSGARWLSPPHREWAAARVAFRELLRLMARWPGLPEELKVVPVESVTLYNATDYIQLQLHTLRFYKSSHLDMAQGDPRVKAIVHNLLPSRTRLRNSLLPCAVLPEVRHVAIASLGATNPSSLGKVFGVCTLPQGHRCLNHLKPAQLQMSEVQLQYIRERVAHLDPPARLGGSVYVGADITATALAPTPTQGPGRPHLQTVAVDVHIYIKNGDVPILLPVLCIDRGDLLELTFRQTITCDVLGLKARDSYELFNHQLRGFVAYPRAHERRYFPRQDVLIYRAPGVTDCPGLDDLIWAGHAHDGGPGPAPLPSLLQHMHASLVATGNRSATPEDDAQAILQGTPGRVLRSGRVITPDASPSSSLPSSSARSTRSSQVSPAAGSVSAGVKRRRDDEVSTPSKRTSAKGKQRMEEDEDEDEDEDESQADEIWEVIDQDVEVLVV</sequence>
<protein>
    <submittedName>
        <fullName evidence="2">Uncharacterized protein</fullName>
    </submittedName>
</protein>
<proteinExistence type="predicted"/>
<feature type="compositionally biased region" description="Low complexity" evidence="1">
    <location>
        <begin position="1056"/>
        <end position="1073"/>
    </location>
</feature>
<reference evidence="2 3" key="1">
    <citation type="submission" date="2019-01" db="EMBL/GenBank/DDBJ databases">
        <title>Genome sequencing of the rare red list fungi Fomitopsis rosea.</title>
        <authorList>
            <person name="Buettner E."/>
            <person name="Kellner H."/>
        </authorList>
    </citation>
    <scope>NUCLEOTIDE SEQUENCE [LARGE SCALE GENOMIC DNA]</scope>
    <source>
        <strain evidence="2 3">DSM 105464</strain>
    </source>
</reference>
<feature type="compositionally biased region" description="Basic residues" evidence="1">
    <location>
        <begin position="461"/>
        <end position="472"/>
    </location>
</feature>
<accession>A0A4Y9XY37</accession>
<evidence type="ECO:0000313" key="2">
    <source>
        <dbReference type="EMBL" id="TFY54297.1"/>
    </source>
</evidence>
<feature type="compositionally biased region" description="Acidic residues" evidence="1">
    <location>
        <begin position="1110"/>
        <end position="1133"/>
    </location>
</feature>
<feature type="compositionally biased region" description="Low complexity" evidence="1">
    <location>
        <begin position="30"/>
        <end position="51"/>
    </location>
</feature>
<dbReference type="AlphaFoldDB" id="A0A4Y9XY37"/>
<dbReference type="Proteomes" id="UP000298390">
    <property type="component" value="Unassembled WGS sequence"/>
</dbReference>
<feature type="region of interest" description="Disordered" evidence="1">
    <location>
        <begin position="1040"/>
        <end position="1133"/>
    </location>
</feature>